<dbReference type="InterPro" id="IPR020846">
    <property type="entry name" value="MFS_dom"/>
</dbReference>
<protein>
    <submittedName>
        <fullName evidence="9">MFS transporter</fullName>
    </submittedName>
</protein>
<evidence type="ECO:0000256" key="7">
    <source>
        <dbReference type="SAM" id="Phobius"/>
    </source>
</evidence>
<evidence type="ECO:0000256" key="4">
    <source>
        <dbReference type="ARBA" id="ARBA00022692"/>
    </source>
</evidence>
<dbReference type="EMBL" id="BAAAOG010000004">
    <property type="protein sequence ID" value="GAA1960368.1"/>
    <property type="molecule type" value="Genomic_DNA"/>
</dbReference>
<dbReference type="PANTHER" id="PTHR23513:SF11">
    <property type="entry name" value="STAPHYLOFERRIN A TRANSPORTER"/>
    <property type="match status" value="1"/>
</dbReference>
<keyword evidence="2" id="KW-0813">Transport</keyword>
<evidence type="ECO:0000313" key="9">
    <source>
        <dbReference type="EMBL" id="GAA1960368.1"/>
    </source>
</evidence>
<feature type="transmembrane region" description="Helical" evidence="7">
    <location>
        <begin position="42"/>
        <end position="63"/>
    </location>
</feature>
<keyword evidence="4 7" id="KW-0812">Transmembrane</keyword>
<feature type="transmembrane region" description="Helical" evidence="7">
    <location>
        <begin position="141"/>
        <end position="164"/>
    </location>
</feature>
<accession>A0ABP5C9U0</accession>
<sequence>MFASFRVFNFRLSFVGALFNSIGGWMARIAIDWLVFELTSNVTAVGLTVALQFAPMLLLAPWAGVISDRSSRRRTLIVTTSLTTAAIALLAVLVLAGHVEVWQVYVIAAFTGVTASIDAPSRSAFISEVVGTDRLRNAISLNAMTFHFGGLIGPAVSGILIALVGSGWSIAVNAVTSAVSLAMLCCMRRSELRPVERQERATGQIREAIGYAAAKPTIVWPLILLLFVAVFGMQLPVLLTAAASPAGYGTGSAGYGLYSSVAAIGAFVGAFFSAGRSFVRLRSLVAAVVFYGLVTAFIGVAPASALFLAAIVGAGATRVTFMVSADAMVQLSARASIRGRVVSLWLVVFSAGQAIGGPLMGWSRRPSE</sequence>
<reference evidence="10" key="1">
    <citation type="journal article" date="2019" name="Int. J. Syst. Evol. Microbiol.">
        <title>The Global Catalogue of Microorganisms (GCM) 10K type strain sequencing project: providing services to taxonomists for standard genome sequencing and annotation.</title>
        <authorList>
            <consortium name="The Broad Institute Genomics Platform"/>
            <consortium name="The Broad Institute Genome Sequencing Center for Infectious Disease"/>
            <person name="Wu L."/>
            <person name="Ma J."/>
        </authorList>
    </citation>
    <scope>NUCLEOTIDE SEQUENCE [LARGE SCALE GENOMIC DNA]</scope>
    <source>
        <strain evidence="10">JCM 14901</strain>
    </source>
</reference>
<evidence type="ECO:0000256" key="2">
    <source>
        <dbReference type="ARBA" id="ARBA00022448"/>
    </source>
</evidence>
<evidence type="ECO:0000259" key="8">
    <source>
        <dbReference type="PROSITE" id="PS50850"/>
    </source>
</evidence>
<dbReference type="Gene3D" id="1.20.1250.20">
    <property type="entry name" value="MFS general substrate transporter like domains"/>
    <property type="match status" value="1"/>
</dbReference>
<dbReference type="InterPro" id="IPR036259">
    <property type="entry name" value="MFS_trans_sf"/>
</dbReference>
<keyword evidence="5 7" id="KW-1133">Transmembrane helix</keyword>
<dbReference type="Pfam" id="PF05977">
    <property type="entry name" value="MFS_3"/>
    <property type="match status" value="1"/>
</dbReference>
<evidence type="ECO:0000313" key="10">
    <source>
        <dbReference type="Proteomes" id="UP001499933"/>
    </source>
</evidence>
<evidence type="ECO:0000256" key="6">
    <source>
        <dbReference type="ARBA" id="ARBA00023136"/>
    </source>
</evidence>
<feature type="transmembrane region" description="Helical" evidence="7">
    <location>
        <begin position="307"/>
        <end position="329"/>
    </location>
</feature>
<proteinExistence type="predicted"/>
<name>A0ABP5C9U0_9MICO</name>
<feature type="transmembrane region" description="Helical" evidence="7">
    <location>
        <begin position="253"/>
        <end position="272"/>
    </location>
</feature>
<evidence type="ECO:0000256" key="5">
    <source>
        <dbReference type="ARBA" id="ARBA00022989"/>
    </source>
</evidence>
<comment type="subcellular location">
    <subcellularLocation>
        <location evidence="1">Cell membrane</location>
        <topology evidence="1">Multi-pass membrane protein</topology>
    </subcellularLocation>
</comment>
<dbReference type="InterPro" id="IPR010290">
    <property type="entry name" value="TM_effector"/>
</dbReference>
<feature type="transmembrane region" description="Helical" evidence="7">
    <location>
        <begin position="284"/>
        <end position="301"/>
    </location>
</feature>
<gene>
    <name evidence="9" type="ORF">GCM10009776_23750</name>
</gene>
<dbReference type="Proteomes" id="UP001499933">
    <property type="component" value="Unassembled WGS sequence"/>
</dbReference>
<feature type="transmembrane region" description="Helical" evidence="7">
    <location>
        <begin position="341"/>
        <end position="362"/>
    </location>
</feature>
<feature type="transmembrane region" description="Helical" evidence="7">
    <location>
        <begin position="75"/>
        <end position="96"/>
    </location>
</feature>
<keyword evidence="3" id="KW-1003">Cell membrane</keyword>
<evidence type="ECO:0000256" key="1">
    <source>
        <dbReference type="ARBA" id="ARBA00004651"/>
    </source>
</evidence>
<dbReference type="SUPFAM" id="SSF103473">
    <property type="entry name" value="MFS general substrate transporter"/>
    <property type="match status" value="1"/>
</dbReference>
<feature type="transmembrane region" description="Helical" evidence="7">
    <location>
        <begin position="12"/>
        <end position="36"/>
    </location>
</feature>
<dbReference type="CDD" id="cd06173">
    <property type="entry name" value="MFS_MefA_like"/>
    <property type="match status" value="1"/>
</dbReference>
<evidence type="ECO:0000256" key="3">
    <source>
        <dbReference type="ARBA" id="ARBA00022475"/>
    </source>
</evidence>
<feature type="transmembrane region" description="Helical" evidence="7">
    <location>
        <begin position="208"/>
        <end position="233"/>
    </location>
</feature>
<keyword evidence="6 7" id="KW-0472">Membrane</keyword>
<organism evidence="9 10">
    <name type="scientific">Microbacterium deminutum</name>
    <dbReference type="NCBI Taxonomy" id="344164"/>
    <lineage>
        <taxon>Bacteria</taxon>
        <taxon>Bacillati</taxon>
        <taxon>Actinomycetota</taxon>
        <taxon>Actinomycetes</taxon>
        <taxon>Micrococcales</taxon>
        <taxon>Microbacteriaceae</taxon>
        <taxon>Microbacterium</taxon>
    </lineage>
</organism>
<dbReference type="PANTHER" id="PTHR23513">
    <property type="entry name" value="INTEGRAL MEMBRANE EFFLUX PROTEIN-RELATED"/>
    <property type="match status" value="1"/>
</dbReference>
<comment type="caution">
    <text evidence="9">The sequence shown here is derived from an EMBL/GenBank/DDBJ whole genome shotgun (WGS) entry which is preliminary data.</text>
</comment>
<feature type="domain" description="Major facilitator superfamily (MFS) profile" evidence="8">
    <location>
        <begin position="1"/>
        <end position="368"/>
    </location>
</feature>
<dbReference type="PROSITE" id="PS50850">
    <property type="entry name" value="MFS"/>
    <property type="match status" value="1"/>
</dbReference>
<keyword evidence="10" id="KW-1185">Reference proteome</keyword>